<name>A0A165NU36_EXIGL</name>
<protein>
    <recommendedName>
        <fullName evidence="2">C2H2-type domain-containing protein</fullName>
    </recommendedName>
</protein>
<dbReference type="Proteomes" id="UP000077266">
    <property type="component" value="Unassembled WGS sequence"/>
</dbReference>
<accession>A0A165NU36</accession>
<dbReference type="InParanoid" id="A0A165NU36"/>
<dbReference type="InterPro" id="IPR013087">
    <property type="entry name" value="Znf_C2H2_type"/>
</dbReference>
<feature type="domain" description="C2H2-type" evidence="2">
    <location>
        <begin position="242"/>
        <end position="270"/>
    </location>
</feature>
<evidence type="ECO:0000259" key="2">
    <source>
        <dbReference type="SMART" id="SM00355"/>
    </source>
</evidence>
<evidence type="ECO:0000313" key="3">
    <source>
        <dbReference type="EMBL" id="KZW01222.1"/>
    </source>
</evidence>
<feature type="region of interest" description="Disordered" evidence="1">
    <location>
        <begin position="614"/>
        <end position="649"/>
    </location>
</feature>
<feature type="domain" description="C2H2-type" evidence="2">
    <location>
        <begin position="382"/>
        <end position="411"/>
    </location>
</feature>
<feature type="compositionally biased region" description="Low complexity" evidence="1">
    <location>
        <begin position="619"/>
        <end position="632"/>
    </location>
</feature>
<feature type="domain" description="C2H2-type" evidence="2">
    <location>
        <begin position="680"/>
        <end position="704"/>
    </location>
</feature>
<feature type="domain" description="C2H2-type" evidence="2">
    <location>
        <begin position="567"/>
        <end position="592"/>
    </location>
</feature>
<evidence type="ECO:0000256" key="1">
    <source>
        <dbReference type="SAM" id="MobiDB-lite"/>
    </source>
</evidence>
<dbReference type="EMBL" id="KV425895">
    <property type="protein sequence ID" value="KZW01222.1"/>
    <property type="molecule type" value="Genomic_DNA"/>
</dbReference>
<feature type="region of interest" description="Disordered" evidence="1">
    <location>
        <begin position="70"/>
        <end position="180"/>
    </location>
</feature>
<feature type="region of interest" description="Disordered" evidence="1">
    <location>
        <begin position="194"/>
        <end position="224"/>
    </location>
</feature>
<feature type="domain" description="C2H2-type" evidence="2">
    <location>
        <begin position="42"/>
        <end position="64"/>
    </location>
</feature>
<organism evidence="3 4">
    <name type="scientific">Exidia glandulosa HHB12029</name>
    <dbReference type="NCBI Taxonomy" id="1314781"/>
    <lineage>
        <taxon>Eukaryota</taxon>
        <taxon>Fungi</taxon>
        <taxon>Dikarya</taxon>
        <taxon>Basidiomycota</taxon>
        <taxon>Agaricomycotina</taxon>
        <taxon>Agaricomycetes</taxon>
        <taxon>Auriculariales</taxon>
        <taxon>Exidiaceae</taxon>
        <taxon>Exidia</taxon>
    </lineage>
</organism>
<feature type="domain" description="C2H2-type" evidence="2">
    <location>
        <begin position="738"/>
        <end position="763"/>
    </location>
</feature>
<dbReference type="AlphaFoldDB" id="A0A165NU36"/>
<gene>
    <name evidence="3" type="ORF">EXIGLDRAFT_88656</name>
</gene>
<sequence length="787" mass="87900">MDRHDERFPTKGEEYDRALNVPIPEPMTVVEVHAAKGERNKYCCRYCEHEAALVGVLAHLKAKHSIALTPLDQAQPRAPQGTRAEDSQRSPSGPGRAAKRAIVVDSSSDEERDLPPRKKRALSVDHNSSDDDTPYAQSPAKTPRFRSRSQSEWMYEPLPPDPVASVAPDEEVSSGSEESLEDVIMKSLSVLQVEGRPSRTAPEIARQRSPQAPPLIEDQDMRAGSPDAVDAAEAGREDGERFACKHCVRESDRLRRFTLDGLSSHMGFKHHIVEPELGVDYVVGNNQDLPAVRPWVTGLLYVCKLCDSPPPPSPWFRMDFHLLKSHKLLDVVALRDYDYLQLVVPNDARNESDHDGRQHADDALANEMGVTSTCQPIPGQKYVCIVCKSPPTRAARQHSQESLIAHLSSKHGIKKPLLHQDYDLADAKRPEPPPTTYLCQLCPTRTVIAQAGIEEHFQAMYVQFRISFFPLHPVSRHALATPVRGVHYSADVAAPGPQLKGTSSGTPAWNSFVCTICLDGRLHHKFPTMVAHLADKHAITNPVQGQEYDYLHHRMKSFLDMQPPKAWICLSCQPSEQLFNKKGVQLHLDSKHGIVGPEADDHCRFLTHESLTVHRSSHKPATPAASSSSRASLKPTDFAPTSKDPYNMNRSSHQLTLAVSEQVSAALGTQMVTWGGFRGFVCTQCANGKLAILPFLIEHLVVVHGIKEPRFQEHFDTVRRRPDLFLRGAKGHDQSRTWLCNRCGHFSILFSREAVYQHLAKKHQIDNPRATEDYQMVTSQKPVTRHP</sequence>
<evidence type="ECO:0000313" key="4">
    <source>
        <dbReference type="Proteomes" id="UP000077266"/>
    </source>
</evidence>
<proteinExistence type="predicted"/>
<dbReference type="SMART" id="SM00355">
    <property type="entry name" value="ZnF_C2H2"/>
    <property type="match status" value="7"/>
</dbReference>
<feature type="domain" description="C2H2-type" evidence="2">
    <location>
        <begin position="512"/>
        <end position="537"/>
    </location>
</feature>
<keyword evidence="4" id="KW-1185">Reference proteome</keyword>
<reference evidence="3 4" key="1">
    <citation type="journal article" date="2016" name="Mol. Biol. Evol.">
        <title>Comparative Genomics of Early-Diverging Mushroom-Forming Fungi Provides Insights into the Origins of Lignocellulose Decay Capabilities.</title>
        <authorList>
            <person name="Nagy L.G."/>
            <person name="Riley R."/>
            <person name="Tritt A."/>
            <person name="Adam C."/>
            <person name="Daum C."/>
            <person name="Floudas D."/>
            <person name="Sun H."/>
            <person name="Yadav J.S."/>
            <person name="Pangilinan J."/>
            <person name="Larsson K.H."/>
            <person name="Matsuura K."/>
            <person name="Barry K."/>
            <person name="Labutti K."/>
            <person name="Kuo R."/>
            <person name="Ohm R.A."/>
            <person name="Bhattacharya S.S."/>
            <person name="Shirouzu T."/>
            <person name="Yoshinaga Y."/>
            <person name="Martin F.M."/>
            <person name="Grigoriev I.V."/>
            <person name="Hibbett D.S."/>
        </authorList>
    </citation>
    <scope>NUCLEOTIDE SEQUENCE [LARGE SCALE GENOMIC DNA]</scope>
    <source>
        <strain evidence="3 4">HHB12029</strain>
    </source>
</reference>